<dbReference type="GO" id="GO:0000166">
    <property type="term" value="F:nucleotide binding"/>
    <property type="evidence" value="ECO:0007669"/>
    <property type="project" value="UniProtKB-KW"/>
</dbReference>
<proteinExistence type="predicted"/>
<dbReference type="GO" id="GO:0080048">
    <property type="term" value="F:GDP-D-glucose phosphorylase activity"/>
    <property type="evidence" value="ECO:0007669"/>
    <property type="project" value="UniProtKB-EC"/>
</dbReference>
<gene>
    <name evidence="2" type="ORF">DPMN_097288</name>
</gene>
<reference evidence="2" key="2">
    <citation type="submission" date="2020-11" db="EMBL/GenBank/DDBJ databases">
        <authorList>
            <person name="McCartney M.A."/>
            <person name="Auch B."/>
            <person name="Kono T."/>
            <person name="Mallez S."/>
            <person name="Becker A."/>
            <person name="Gohl D.M."/>
            <person name="Silverstein K.A.T."/>
            <person name="Koren S."/>
            <person name="Bechman K.B."/>
            <person name="Herman A."/>
            <person name="Abrahante J.E."/>
            <person name="Garbe J."/>
        </authorList>
    </citation>
    <scope>NUCLEOTIDE SEQUENCE</scope>
    <source>
        <strain evidence="2">Duluth1</strain>
        <tissue evidence="2">Whole animal</tissue>
    </source>
</reference>
<dbReference type="EMBL" id="JAIWYP010000003">
    <property type="protein sequence ID" value="KAH3854739.1"/>
    <property type="molecule type" value="Genomic_DNA"/>
</dbReference>
<evidence type="ECO:0000259" key="1">
    <source>
        <dbReference type="Pfam" id="PF26217"/>
    </source>
</evidence>
<dbReference type="Proteomes" id="UP000828390">
    <property type="component" value="Unassembled WGS sequence"/>
</dbReference>
<dbReference type="InterPro" id="IPR058866">
    <property type="entry name" value="GDPGP1_N"/>
</dbReference>
<organism evidence="2 3">
    <name type="scientific">Dreissena polymorpha</name>
    <name type="common">Zebra mussel</name>
    <name type="synonym">Mytilus polymorpha</name>
    <dbReference type="NCBI Taxonomy" id="45954"/>
    <lineage>
        <taxon>Eukaryota</taxon>
        <taxon>Metazoa</taxon>
        <taxon>Spiralia</taxon>
        <taxon>Lophotrochozoa</taxon>
        <taxon>Mollusca</taxon>
        <taxon>Bivalvia</taxon>
        <taxon>Autobranchia</taxon>
        <taxon>Heteroconchia</taxon>
        <taxon>Euheterodonta</taxon>
        <taxon>Imparidentia</taxon>
        <taxon>Neoheterodontei</taxon>
        <taxon>Myida</taxon>
        <taxon>Dreissenoidea</taxon>
        <taxon>Dreissenidae</taxon>
        <taxon>Dreissena</taxon>
    </lineage>
</organism>
<keyword evidence="3" id="KW-1185">Reference proteome</keyword>
<name>A0A9D4LBH0_DREPO</name>
<protein>
    <recommendedName>
        <fullName evidence="1">GDPGP1-like N-terminal domain-containing protein</fullName>
    </recommendedName>
</protein>
<dbReference type="Pfam" id="PF26217">
    <property type="entry name" value="GDPGP1_N"/>
    <property type="match status" value="1"/>
</dbReference>
<dbReference type="GO" id="GO:0006006">
    <property type="term" value="P:glucose metabolic process"/>
    <property type="evidence" value="ECO:0007669"/>
    <property type="project" value="TreeGrafter"/>
</dbReference>
<accession>A0A9D4LBH0</accession>
<evidence type="ECO:0000313" key="3">
    <source>
        <dbReference type="Proteomes" id="UP000828390"/>
    </source>
</evidence>
<dbReference type="GO" id="GO:0016787">
    <property type="term" value="F:hydrolase activity"/>
    <property type="evidence" value="ECO:0007669"/>
    <property type="project" value="UniProtKB-KW"/>
</dbReference>
<dbReference type="GO" id="GO:0005737">
    <property type="term" value="C:cytoplasm"/>
    <property type="evidence" value="ECO:0007669"/>
    <property type="project" value="UniProtKB-SubCell"/>
</dbReference>
<dbReference type="InterPro" id="IPR026506">
    <property type="entry name" value="GDPGP"/>
</dbReference>
<dbReference type="PANTHER" id="PTHR20884:SF8">
    <property type="entry name" value="GDP-D-GLUCOSE PHOSPHORYLASE 1"/>
    <property type="match status" value="1"/>
</dbReference>
<dbReference type="AlphaFoldDB" id="A0A9D4LBH0"/>
<feature type="domain" description="GDPGP1-like N-terminal" evidence="1">
    <location>
        <begin position="89"/>
        <end position="232"/>
    </location>
</feature>
<sequence length="285" mass="31669">MGYVAQVVQTRVIGHISYAAQVVQSNVIGHMGYVAQVVQTNLIGHMGYVAQVVQTNVIGHIGYVAQVVQTHVIGHLGYVAQVVQTNVIGYIAYVAQVVQTHVIGHIGYVAQLNILRAQERRKPDTITSVNQPFNRDSFNFTKIKPGEILFEMQKLESSKDDCGQMLRDRAVTVEVASKNTEIKVCNQVVINVSPLEYGHVLLLPDVQACNPQILTKYAVELSVDLLLLSKHSLSSSYRVCCTSKRCWLPRDSYSSCMDPHPHCSPGIYMRLHTTSTTMRLLTIFS</sequence>
<dbReference type="GO" id="GO:0005085">
    <property type="term" value="F:guanyl-nucleotide exchange factor activity"/>
    <property type="evidence" value="ECO:0007669"/>
    <property type="project" value="UniProtKB-KW"/>
</dbReference>
<dbReference type="PANTHER" id="PTHR20884">
    <property type="entry name" value="GDP-D-GLUCOSE PHOSPHORYLASE 1"/>
    <property type="match status" value="1"/>
</dbReference>
<evidence type="ECO:0000313" key="2">
    <source>
        <dbReference type="EMBL" id="KAH3854739.1"/>
    </source>
</evidence>
<comment type="caution">
    <text evidence="2">The sequence shown here is derived from an EMBL/GenBank/DDBJ whole genome shotgun (WGS) entry which is preliminary data.</text>
</comment>
<reference evidence="2" key="1">
    <citation type="journal article" date="2019" name="bioRxiv">
        <title>The Genome of the Zebra Mussel, Dreissena polymorpha: A Resource for Invasive Species Research.</title>
        <authorList>
            <person name="McCartney M.A."/>
            <person name="Auch B."/>
            <person name="Kono T."/>
            <person name="Mallez S."/>
            <person name="Zhang Y."/>
            <person name="Obille A."/>
            <person name="Becker A."/>
            <person name="Abrahante J.E."/>
            <person name="Garbe J."/>
            <person name="Badalamenti J.P."/>
            <person name="Herman A."/>
            <person name="Mangelson H."/>
            <person name="Liachko I."/>
            <person name="Sullivan S."/>
            <person name="Sone E.D."/>
            <person name="Koren S."/>
            <person name="Silverstein K.A.T."/>
            <person name="Beckman K.B."/>
            <person name="Gohl D.M."/>
        </authorList>
    </citation>
    <scope>NUCLEOTIDE SEQUENCE</scope>
    <source>
        <strain evidence="2">Duluth1</strain>
        <tissue evidence="2">Whole animal</tissue>
    </source>
</reference>